<dbReference type="EMBL" id="JANJOU010000017">
    <property type="protein sequence ID" value="MCR0983891.1"/>
    <property type="molecule type" value="Genomic_DNA"/>
</dbReference>
<reference evidence="2 3" key="1">
    <citation type="submission" date="2022-06" db="EMBL/GenBank/DDBJ databases">
        <title>Roseomonas CN29.</title>
        <authorList>
            <person name="Cheng Y."/>
            <person name="He X."/>
        </authorList>
    </citation>
    <scope>NUCLEOTIDE SEQUENCE [LARGE SCALE GENOMIC DNA]</scope>
    <source>
        <strain evidence="2 3">CN29</strain>
    </source>
</reference>
<protein>
    <submittedName>
        <fullName evidence="2">AzlC family ABC transporter permease</fullName>
    </submittedName>
</protein>
<keyword evidence="1" id="KW-0472">Membrane</keyword>
<keyword evidence="1" id="KW-1133">Transmembrane helix</keyword>
<dbReference type="RefSeq" id="WP_257717557.1">
    <property type="nucleotide sequence ID" value="NZ_JANJOU010000017.1"/>
</dbReference>
<accession>A0ABT1X717</accession>
<dbReference type="Proteomes" id="UP001524642">
    <property type="component" value="Unassembled WGS sequence"/>
</dbReference>
<keyword evidence="1" id="KW-0812">Transmembrane</keyword>
<sequence>MHPAFRQGVTEAVGAQMVAMAATFIAFGAAVRAAGFGLGWGLASSAGVYGMAGQMVLLGAAHGAVPGAGTAAVAGCVMANARFLPMAAALAPLVRGRLAPLCVPFVAITPWAAAMRRLPDLPPPHRAHWFLGFALASWVVGLLTTTLGYALAGGLSPAVLRLLLMVNVLYFALMIAAGLARGGAWRASAGGAVAAPLAFLLPAGVPPAWGILLAALVGGTAAFLLRRR</sequence>
<feature type="transmembrane region" description="Helical" evidence="1">
    <location>
        <begin position="127"/>
        <end position="152"/>
    </location>
</feature>
<feature type="transmembrane region" description="Helical" evidence="1">
    <location>
        <begin position="207"/>
        <end position="225"/>
    </location>
</feature>
<organism evidence="2 3">
    <name type="scientific">Roseomonas populi</name>
    <dbReference type="NCBI Taxonomy" id="3121582"/>
    <lineage>
        <taxon>Bacteria</taxon>
        <taxon>Pseudomonadati</taxon>
        <taxon>Pseudomonadota</taxon>
        <taxon>Alphaproteobacteria</taxon>
        <taxon>Acetobacterales</taxon>
        <taxon>Roseomonadaceae</taxon>
        <taxon>Roseomonas</taxon>
    </lineage>
</organism>
<evidence type="ECO:0000313" key="2">
    <source>
        <dbReference type="EMBL" id="MCR0983891.1"/>
    </source>
</evidence>
<feature type="transmembrane region" description="Helical" evidence="1">
    <location>
        <begin position="97"/>
        <end position="115"/>
    </location>
</feature>
<keyword evidence="3" id="KW-1185">Reference proteome</keyword>
<evidence type="ECO:0000256" key="1">
    <source>
        <dbReference type="SAM" id="Phobius"/>
    </source>
</evidence>
<evidence type="ECO:0000313" key="3">
    <source>
        <dbReference type="Proteomes" id="UP001524642"/>
    </source>
</evidence>
<dbReference type="InterPro" id="IPR011606">
    <property type="entry name" value="Brnchd-chn_aa_trnsp_permease"/>
</dbReference>
<feature type="transmembrane region" description="Helical" evidence="1">
    <location>
        <begin position="158"/>
        <end position="177"/>
    </location>
</feature>
<comment type="caution">
    <text evidence="2">The sequence shown here is derived from an EMBL/GenBank/DDBJ whole genome shotgun (WGS) entry which is preliminary data.</text>
</comment>
<dbReference type="Pfam" id="PF03591">
    <property type="entry name" value="AzlC"/>
    <property type="match status" value="1"/>
</dbReference>
<name>A0ABT1X717_9PROT</name>
<proteinExistence type="predicted"/>
<gene>
    <name evidence="2" type="ORF">NRP21_17695</name>
</gene>